<sequence>MLGSAQIVAFVPATDLERSREFYENVLGLRVTEVTAFACVLTAGGVTVRITQVDQLRPQPFTVLGWVVSDIEATAVELVARNVRFARYDGMSQDAHGVWTTPSGDRVAWFTDPDGNVLSLTQLT</sequence>
<name>A0A5B2WRH8_9PSEU</name>
<dbReference type="Gene3D" id="3.10.180.10">
    <property type="entry name" value="2,3-Dihydroxybiphenyl 1,2-Dioxygenase, domain 1"/>
    <property type="match status" value="1"/>
</dbReference>
<evidence type="ECO:0000259" key="1">
    <source>
        <dbReference type="PROSITE" id="PS51819"/>
    </source>
</evidence>
<reference evidence="2 3" key="1">
    <citation type="submission" date="2019-09" db="EMBL/GenBank/DDBJ databases">
        <title>Goodfellowia gen. nov., a new genus of the Pseudonocardineae related to Actinoalloteichus, containing Goodfellowia coeruleoviolacea gen. nov., comb. nov. gen. nov., comb. nov.</title>
        <authorList>
            <person name="Labeda D."/>
        </authorList>
    </citation>
    <scope>NUCLEOTIDE SEQUENCE [LARGE SCALE GENOMIC DNA]</scope>
    <source>
        <strain evidence="2 3">AN110305</strain>
    </source>
</reference>
<dbReference type="InterPro" id="IPR037523">
    <property type="entry name" value="VOC_core"/>
</dbReference>
<dbReference type="RefSeq" id="WP_149853333.1">
    <property type="nucleotide sequence ID" value="NZ_VUOB01000062.1"/>
</dbReference>
<dbReference type="PROSITE" id="PS51819">
    <property type="entry name" value="VOC"/>
    <property type="match status" value="1"/>
</dbReference>
<dbReference type="SUPFAM" id="SSF54593">
    <property type="entry name" value="Glyoxalase/Bleomycin resistance protein/Dihydroxybiphenyl dioxygenase"/>
    <property type="match status" value="1"/>
</dbReference>
<organism evidence="2 3">
    <name type="scientific">Solihabitans fulvus</name>
    <dbReference type="NCBI Taxonomy" id="1892852"/>
    <lineage>
        <taxon>Bacteria</taxon>
        <taxon>Bacillati</taxon>
        <taxon>Actinomycetota</taxon>
        <taxon>Actinomycetes</taxon>
        <taxon>Pseudonocardiales</taxon>
        <taxon>Pseudonocardiaceae</taxon>
        <taxon>Solihabitans</taxon>
    </lineage>
</organism>
<dbReference type="Proteomes" id="UP000323454">
    <property type="component" value="Unassembled WGS sequence"/>
</dbReference>
<dbReference type="EMBL" id="VUOB01000062">
    <property type="protein sequence ID" value="KAA2254281.1"/>
    <property type="molecule type" value="Genomic_DNA"/>
</dbReference>
<evidence type="ECO:0000313" key="2">
    <source>
        <dbReference type="EMBL" id="KAA2254281.1"/>
    </source>
</evidence>
<gene>
    <name evidence="2" type="ORF">F0L68_30595</name>
</gene>
<protein>
    <submittedName>
        <fullName evidence="2">VOC family protein</fullName>
    </submittedName>
</protein>
<proteinExistence type="predicted"/>
<dbReference type="Pfam" id="PF00903">
    <property type="entry name" value="Glyoxalase"/>
    <property type="match status" value="1"/>
</dbReference>
<dbReference type="InterPro" id="IPR004360">
    <property type="entry name" value="Glyas_Fos-R_dOase_dom"/>
</dbReference>
<comment type="caution">
    <text evidence="2">The sequence shown here is derived from an EMBL/GenBank/DDBJ whole genome shotgun (WGS) entry which is preliminary data.</text>
</comment>
<feature type="domain" description="VOC" evidence="1">
    <location>
        <begin position="3"/>
        <end position="123"/>
    </location>
</feature>
<accession>A0A5B2WRH8</accession>
<dbReference type="InterPro" id="IPR029068">
    <property type="entry name" value="Glyas_Bleomycin-R_OHBP_Dase"/>
</dbReference>
<keyword evidence="3" id="KW-1185">Reference proteome</keyword>
<evidence type="ECO:0000313" key="3">
    <source>
        <dbReference type="Proteomes" id="UP000323454"/>
    </source>
</evidence>
<dbReference type="OrthoDB" id="9804907at2"/>
<reference evidence="2 3" key="2">
    <citation type="submission" date="2019-09" db="EMBL/GenBank/DDBJ databases">
        <authorList>
            <person name="Jin C."/>
        </authorList>
    </citation>
    <scope>NUCLEOTIDE SEQUENCE [LARGE SCALE GENOMIC DNA]</scope>
    <source>
        <strain evidence="2 3">AN110305</strain>
    </source>
</reference>
<dbReference type="AlphaFoldDB" id="A0A5B2WRH8"/>